<feature type="region of interest" description="Disordered" evidence="1">
    <location>
        <begin position="302"/>
        <end position="327"/>
    </location>
</feature>
<proteinExistence type="predicted"/>
<feature type="compositionally biased region" description="Low complexity" evidence="1">
    <location>
        <begin position="196"/>
        <end position="207"/>
    </location>
</feature>
<dbReference type="PANTHER" id="PTHR33095">
    <property type="entry name" value="OS07G0619500 PROTEIN"/>
    <property type="match status" value="1"/>
</dbReference>
<evidence type="ECO:0000313" key="2">
    <source>
        <dbReference type="EMBL" id="CAI0558441.1"/>
    </source>
</evidence>
<accession>A0AAV0RMW8</accession>
<organism evidence="2 3">
    <name type="scientific">Linum tenue</name>
    <dbReference type="NCBI Taxonomy" id="586396"/>
    <lineage>
        <taxon>Eukaryota</taxon>
        <taxon>Viridiplantae</taxon>
        <taxon>Streptophyta</taxon>
        <taxon>Embryophyta</taxon>
        <taxon>Tracheophyta</taxon>
        <taxon>Spermatophyta</taxon>
        <taxon>Magnoliopsida</taxon>
        <taxon>eudicotyledons</taxon>
        <taxon>Gunneridae</taxon>
        <taxon>Pentapetalae</taxon>
        <taxon>rosids</taxon>
        <taxon>fabids</taxon>
        <taxon>Malpighiales</taxon>
        <taxon>Linaceae</taxon>
        <taxon>Linum</taxon>
    </lineage>
</organism>
<protein>
    <submittedName>
        <fullName evidence="2">Uncharacterized protein</fullName>
    </submittedName>
</protein>
<dbReference type="EMBL" id="CAMGYJ010000011">
    <property type="protein sequence ID" value="CAI0558441.1"/>
    <property type="molecule type" value="Genomic_DNA"/>
</dbReference>
<comment type="caution">
    <text evidence="2">The sequence shown here is derived from an EMBL/GenBank/DDBJ whole genome shotgun (WGS) entry which is preliminary data.</text>
</comment>
<dbReference type="PANTHER" id="PTHR33095:SF14">
    <property type="entry name" value="AR781"/>
    <property type="match status" value="1"/>
</dbReference>
<dbReference type="InterPro" id="IPR012442">
    <property type="entry name" value="DUF1645_plant"/>
</dbReference>
<keyword evidence="3" id="KW-1185">Reference proteome</keyword>
<sequence>MSRMEVIIPSSPGRGMAGFDFNDARPLPFLSAPASPRRFGDLTLSAPTSPGRVADFYRSFENFSEYDGGGVPFHWEEKPGTPKSPPKKLPSFKDEDFAFDFSADLEESSLTAADELFDGGKIRPLKLPPRLLQVEEIKSPLIHSPRSPRSPIEQGKRIIKGAFAFSPRRKKAAAAAAPMEFVDSSNERGRGRNLTSSSSRRGAARSLSPYRVSQYPWEEEERQFQQLQQQKQPEPEHNLQQTAAVSSSAVAATGKSSSRKWRLRDLLLFRSASEGRAADRDPYRKHAVFGGLFRRHDDVKSCSIRSTDSNGSNGGSLRRKGPVSAHELHYTKNKAASEDMRKRTFLPYKQGILGMRLSFSTPSPAR</sequence>
<feature type="region of interest" description="Disordered" evidence="1">
    <location>
        <begin position="219"/>
        <end position="251"/>
    </location>
</feature>
<evidence type="ECO:0000256" key="1">
    <source>
        <dbReference type="SAM" id="MobiDB-lite"/>
    </source>
</evidence>
<evidence type="ECO:0000313" key="3">
    <source>
        <dbReference type="Proteomes" id="UP001154282"/>
    </source>
</evidence>
<dbReference type="AlphaFoldDB" id="A0AAV0RMW8"/>
<name>A0AAV0RMW8_9ROSI</name>
<dbReference type="Proteomes" id="UP001154282">
    <property type="component" value="Unassembled WGS sequence"/>
</dbReference>
<feature type="compositionally biased region" description="Low complexity" evidence="1">
    <location>
        <begin position="242"/>
        <end position="251"/>
    </location>
</feature>
<gene>
    <name evidence="2" type="ORF">LITE_LOCUS48782</name>
</gene>
<dbReference type="Pfam" id="PF07816">
    <property type="entry name" value="DUF1645"/>
    <property type="match status" value="1"/>
</dbReference>
<feature type="region of interest" description="Disordered" evidence="1">
    <location>
        <begin position="175"/>
        <end position="207"/>
    </location>
</feature>
<reference evidence="2" key="1">
    <citation type="submission" date="2022-08" db="EMBL/GenBank/DDBJ databases">
        <authorList>
            <person name="Gutierrez-Valencia J."/>
        </authorList>
    </citation>
    <scope>NUCLEOTIDE SEQUENCE</scope>
</reference>